<sequence length="157" mass="18717">MSKSARILESLQAKIIEEVQERIEKRKWNEAIEQQYSTTVDFLYRRFQRLLQPVMVKLEGFDEKDVVLEVFNVKQEGTQLEITLMGNEMVVHPAGHEQNKEEPWTLYVNSNNKTIERLFIARDEEGFYWQILRGNYAERVLDEHIWELIEKGLMEAN</sequence>
<protein>
    <submittedName>
        <fullName evidence="1">Uncharacterized protein</fullName>
    </submittedName>
</protein>
<organism evidence="1 2">
    <name type="scientific">Alicyclobacillus fodiniaquatilis</name>
    <dbReference type="NCBI Taxonomy" id="1661150"/>
    <lineage>
        <taxon>Bacteria</taxon>
        <taxon>Bacillati</taxon>
        <taxon>Bacillota</taxon>
        <taxon>Bacilli</taxon>
        <taxon>Bacillales</taxon>
        <taxon>Alicyclobacillaceae</taxon>
        <taxon>Alicyclobacillus</taxon>
    </lineage>
</organism>
<comment type="caution">
    <text evidence="1">The sequence shown here is derived from an EMBL/GenBank/DDBJ whole genome shotgun (WGS) entry which is preliminary data.</text>
</comment>
<keyword evidence="2" id="KW-1185">Reference proteome</keyword>
<gene>
    <name evidence="1" type="ORF">ACFSB2_15225</name>
</gene>
<evidence type="ECO:0000313" key="2">
    <source>
        <dbReference type="Proteomes" id="UP001597079"/>
    </source>
</evidence>
<proteinExistence type="predicted"/>
<evidence type="ECO:0000313" key="1">
    <source>
        <dbReference type="EMBL" id="MFD1676054.1"/>
    </source>
</evidence>
<dbReference type="RefSeq" id="WP_377943947.1">
    <property type="nucleotide sequence ID" value="NZ_JBHUCX010000043.1"/>
</dbReference>
<accession>A0ABW4JJ83</accession>
<dbReference type="EMBL" id="JBHUCX010000043">
    <property type="protein sequence ID" value="MFD1676054.1"/>
    <property type="molecule type" value="Genomic_DNA"/>
</dbReference>
<dbReference type="Proteomes" id="UP001597079">
    <property type="component" value="Unassembled WGS sequence"/>
</dbReference>
<reference evidence="2" key="1">
    <citation type="journal article" date="2019" name="Int. J. Syst. Evol. Microbiol.">
        <title>The Global Catalogue of Microorganisms (GCM) 10K type strain sequencing project: providing services to taxonomists for standard genome sequencing and annotation.</title>
        <authorList>
            <consortium name="The Broad Institute Genomics Platform"/>
            <consortium name="The Broad Institute Genome Sequencing Center for Infectious Disease"/>
            <person name="Wu L."/>
            <person name="Ma J."/>
        </authorList>
    </citation>
    <scope>NUCLEOTIDE SEQUENCE [LARGE SCALE GENOMIC DNA]</scope>
    <source>
        <strain evidence="2">CGMCC 1.12286</strain>
    </source>
</reference>
<name>A0ABW4JJ83_9BACL</name>